<evidence type="ECO:0000313" key="1">
    <source>
        <dbReference type="EMBL" id="JAD51749.1"/>
    </source>
</evidence>
<protein>
    <submittedName>
        <fullName evidence="1">Uncharacterized protein</fullName>
    </submittedName>
</protein>
<organism evidence="1">
    <name type="scientific">Arundo donax</name>
    <name type="common">Giant reed</name>
    <name type="synonym">Donax arundinaceus</name>
    <dbReference type="NCBI Taxonomy" id="35708"/>
    <lineage>
        <taxon>Eukaryota</taxon>
        <taxon>Viridiplantae</taxon>
        <taxon>Streptophyta</taxon>
        <taxon>Embryophyta</taxon>
        <taxon>Tracheophyta</taxon>
        <taxon>Spermatophyta</taxon>
        <taxon>Magnoliopsida</taxon>
        <taxon>Liliopsida</taxon>
        <taxon>Poales</taxon>
        <taxon>Poaceae</taxon>
        <taxon>PACMAD clade</taxon>
        <taxon>Arundinoideae</taxon>
        <taxon>Arundineae</taxon>
        <taxon>Arundo</taxon>
    </lineage>
</organism>
<name>A0A0A9AJ74_ARUDO</name>
<reference evidence="1" key="1">
    <citation type="submission" date="2014-09" db="EMBL/GenBank/DDBJ databases">
        <authorList>
            <person name="Magalhaes I.L.F."/>
            <person name="Oliveira U."/>
            <person name="Santos F.R."/>
            <person name="Vidigal T.H.D.A."/>
            <person name="Brescovit A.D."/>
            <person name="Santos A.J."/>
        </authorList>
    </citation>
    <scope>NUCLEOTIDE SEQUENCE</scope>
    <source>
        <tissue evidence="1">Shoot tissue taken approximately 20 cm above the soil surface</tissue>
    </source>
</reference>
<accession>A0A0A9AJ74</accession>
<dbReference type="EMBL" id="GBRH01246146">
    <property type="protein sequence ID" value="JAD51749.1"/>
    <property type="molecule type" value="Transcribed_RNA"/>
</dbReference>
<sequence>MQLGSTSVCQFISFQLLGHVPAEKESLPLCKTHDCTWTSWDFCWVKKWTVYHVPTYPIFSIFLFSLL</sequence>
<reference evidence="1" key="2">
    <citation type="journal article" date="2015" name="Data Brief">
        <title>Shoot transcriptome of the giant reed, Arundo donax.</title>
        <authorList>
            <person name="Barrero R.A."/>
            <person name="Guerrero F.D."/>
            <person name="Moolhuijzen P."/>
            <person name="Goolsby J.A."/>
            <person name="Tidwell J."/>
            <person name="Bellgard S.E."/>
            <person name="Bellgard M.I."/>
        </authorList>
    </citation>
    <scope>NUCLEOTIDE SEQUENCE</scope>
    <source>
        <tissue evidence="1">Shoot tissue taken approximately 20 cm above the soil surface</tissue>
    </source>
</reference>
<dbReference type="AlphaFoldDB" id="A0A0A9AJ74"/>
<proteinExistence type="predicted"/>